<dbReference type="EMBL" id="CP116805">
    <property type="protein sequence ID" value="WCL54679.1"/>
    <property type="molecule type" value="Genomic_DNA"/>
</dbReference>
<dbReference type="Pfam" id="PF07676">
    <property type="entry name" value="PD40"/>
    <property type="match status" value="5"/>
</dbReference>
<name>A0AAE9XR72_9PROT</name>
<gene>
    <name evidence="3" type="ORF">PH603_02755</name>
</gene>
<dbReference type="PANTHER" id="PTHR36842:SF1">
    <property type="entry name" value="PROTEIN TOLB"/>
    <property type="match status" value="1"/>
</dbReference>
<feature type="chain" id="PRO_5042157635" evidence="2">
    <location>
        <begin position="28"/>
        <end position="845"/>
    </location>
</feature>
<evidence type="ECO:0000256" key="2">
    <source>
        <dbReference type="SAM" id="SignalP"/>
    </source>
</evidence>
<accession>A0AAE9XR72</accession>
<evidence type="ECO:0000313" key="3">
    <source>
        <dbReference type="EMBL" id="WCL54679.1"/>
    </source>
</evidence>
<keyword evidence="4" id="KW-1185">Reference proteome</keyword>
<dbReference type="AlphaFoldDB" id="A0AAE9XR72"/>
<dbReference type="SUPFAM" id="SSF82171">
    <property type="entry name" value="DPP6 N-terminal domain-like"/>
    <property type="match status" value="1"/>
</dbReference>
<dbReference type="InterPro" id="IPR011659">
    <property type="entry name" value="WD40"/>
</dbReference>
<protein>
    <submittedName>
        <fullName evidence="3">CehA/McbA family metallohydrolase</fullName>
    </submittedName>
</protein>
<dbReference type="RefSeq" id="WP_289504398.1">
    <property type="nucleotide sequence ID" value="NZ_CP116805.1"/>
</dbReference>
<dbReference type="Gene3D" id="3.20.20.140">
    <property type="entry name" value="Metal-dependent hydrolases"/>
    <property type="match status" value="1"/>
</dbReference>
<proteinExistence type="inferred from homology"/>
<keyword evidence="2" id="KW-0732">Signal</keyword>
<dbReference type="Proteomes" id="UP001217500">
    <property type="component" value="Chromosome"/>
</dbReference>
<dbReference type="KEGG" id="gso:PH603_02755"/>
<evidence type="ECO:0000313" key="4">
    <source>
        <dbReference type="Proteomes" id="UP001217500"/>
    </source>
</evidence>
<sequence>MTMRTKRFQQILMIGAGLMMMTPATVAQDGAKRQPVLQSLTLPHSYYWREMYLPQLTAGPSSVAFTPDGKALVYSMGGSLWRQDLDSEEAVELTHGPGYDYQPDVSPDGRYVYFVRHSEDSLQLMRLDMEQGLEARLSDGRDSYLEPRVSPDGRRLAFVSTRGTGQFNLFVANVDENGLTGVRTAVMPRQSAIDRYYYAVEDHAINPSWSPDGERLLFVANREIAWGSGDVWSVSSRDPADIRKVVSEETTWAARPEISPDGKRVLYASYEGRQWHQLWLTNRQGQSPMPLTFGDFDRKNARWSPDGKQVAFISNETGGLTLWVLDMVGGAMRQITATSRVPRVTMRPLAVHLADEAGQPLPARVSVLGADGRYYGPVDARMHGDDAFVAAKQSQETRYFHCPGVCRLMVPEGAVTVHAQHGFARTPADVTVEAGEKPAEARLTLVANGLPSTFGTHVSADLHVHMNYGGAYKQTVETMAAEAKAEDLDVIYNLIVNKEQRIPNVEDFHTGADRVNGVTVYWGQEYHTSFWGHQGLLHLDDHLLLPDFASYRHTGLASPYPHGGTIADLAHAQNALVGYVHPFDWIPDPEAPAALSHMLPADVANGRADYLEVVGFSDHLATAEVWYKFLNLGYKLAAGAGTDAMTNYASLRGPVGLNRVFLRAENTEPETLKAALKAGHGFVTNGPLVGLRAGDVRPGDTLTMAAPGKVAVELALRSPVPVNRAELVFNGEVIQTLQLSDEGRAGHFLGEIELPGSGWLVLRAVGDADSIVQDIYPYATTNPVWVEVKDMPAPEANADAAYLKRWMDRVIEAATARKADFNTEEEFRATLDYLEAARAAYEARM</sequence>
<evidence type="ECO:0000256" key="1">
    <source>
        <dbReference type="ARBA" id="ARBA00009820"/>
    </source>
</evidence>
<dbReference type="InterPro" id="IPR011042">
    <property type="entry name" value="6-blade_b-propeller_TolB-like"/>
</dbReference>
<dbReference type="PANTHER" id="PTHR36842">
    <property type="entry name" value="PROTEIN TOLB HOMOLOG"/>
    <property type="match status" value="1"/>
</dbReference>
<comment type="similarity">
    <text evidence="1">Belongs to the TolB family.</text>
</comment>
<reference evidence="3" key="1">
    <citation type="submission" date="2023-01" db="EMBL/GenBank/DDBJ databases">
        <title>The genome sequence of Kordiimonadaceae bacterium 6D33.</title>
        <authorList>
            <person name="Liu Y."/>
        </authorList>
    </citation>
    <scope>NUCLEOTIDE SEQUENCE</scope>
    <source>
        <strain evidence="3">6D33</strain>
    </source>
</reference>
<dbReference type="Gene3D" id="2.120.10.30">
    <property type="entry name" value="TolB, C-terminal domain"/>
    <property type="match status" value="2"/>
</dbReference>
<organism evidence="3 4">
    <name type="scientific">Gimibacter soli</name>
    <dbReference type="NCBI Taxonomy" id="3024400"/>
    <lineage>
        <taxon>Bacteria</taxon>
        <taxon>Pseudomonadati</taxon>
        <taxon>Pseudomonadota</taxon>
        <taxon>Alphaproteobacteria</taxon>
        <taxon>Kordiimonadales</taxon>
        <taxon>Temperatibacteraceae</taxon>
        <taxon>Gimibacter</taxon>
    </lineage>
</organism>
<dbReference type="NCBIfam" id="NF038032">
    <property type="entry name" value="CehA_McbA_metalo"/>
    <property type="match status" value="1"/>
</dbReference>
<feature type="signal peptide" evidence="2">
    <location>
        <begin position="1"/>
        <end position="27"/>
    </location>
</feature>